<evidence type="ECO:0000313" key="3">
    <source>
        <dbReference type="Proteomes" id="UP000013307"/>
    </source>
</evidence>
<dbReference type="EMBL" id="CP005290">
    <property type="protein sequence ID" value="AGK61073.1"/>
    <property type="molecule type" value="Genomic_DNA"/>
</dbReference>
<organism evidence="2 3">
    <name type="scientific">Archaeoglobus sulfaticallidus PM70-1</name>
    <dbReference type="NCBI Taxonomy" id="387631"/>
    <lineage>
        <taxon>Archaea</taxon>
        <taxon>Methanobacteriati</taxon>
        <taxon>Methanobacteriota</taxon>
        <taxon>Archaeoglobi</taxon>
        <taxon>Archaeoglobales</taxon>
        <taxon>Archaeoglobaceae</taxon>
        <taxon>Archaeoglobus</taxon>
    </lineage>
</organism>
<dbReference type="eggNOG" id="arCOG05744">
    <property type="taxonomic scope" value="Archaea"/>
</dbReference>
<reference evidence="2 3" key="1">
    <citation type="journal article" date="2013" name="Genome Announc.">
        <title>Complete Genome Sequence of the Thermophilic and Facultatively Chemolithoautotrophic Sulfate Reducer Archaeoglobus sulfaticallidus Strain PM70-1T.</title>
        <authorList>
            <person name="Stokke R."/>
            <person name="Hocking W.P."/>
            <person name="Steinsbu B.O."/>
            <person name="Steen I.H."/>
        </authorList>
    </citation>
    <scope>NUCLEOTIDE SEQUENCE [LARGE SCALE GENOMIC DNA]</scope>
    <source>
        <strain evidence="2">PM70-1</strain>
    </source>
</reference>
<gene>
    <name evidence="2" type="ORF">Asulf_01072</name>
</gene>
<dbReference type="OrthoDB" id="2837at2157"/>
<dbReference type="PROSITE" id="PS51379">
    <property type="entry name" value="4FE4S_FER_2"/>
    <property type="match status" value="1"/>
</dbReference>
<dbReference type="PROSITE" id="PS00198">
    <property type="entry name" value="4FE4S_FER_1"/>
    <property type="match status" value="1"/>
</dbReference>
<dbReference type="InterPro" id="IPR017896">
    <property type="entry name" value="4Fe4S_Fe-S-bd"/>
</dbReference>
<feature type="domain" description="4Fe-4S ferredoxin-type" evidence="1">
    <location>
        <begin position="58"/>
        <end position="87"/>
    </location>
</feature>
<dbReference type="KEGG" id="ast:Asulf_01072"/>
<dbReference type="GO" id="GO:0016491">
    <property type="term" value="F:oxidoreductase activity"/>
    <property type="evidence" value="ECO:0007669"/>
    <property type="project" value="UniProtKB-ARBA"/>
</dbReference>
<dbReference type="SUPFAM" id="SSF54862">
    <property type="entry name" value="4Fe-4S ferredoxins"/>
    <property type="match status" value="1"/>
</dbReference>
<dbReference type="HOGENOM" id="CLU_1582974_0_0_2"/>
<dbReference type="STRING" id="387631.Asulf_01072"/>
<dbReference type="GeneID" id="15392713"/>
<dbReference type="Proteomes" id="UP000013307">
    <property type="component" value="Chromosome"/>
</dbReference>
<dbReference type="AlphaFoldDB" id="N0BDK1"/>
<dbReference type="Pfam" id="PF12838">
    <property type="entry name" value="Fer4_7"/>
    <property type="match status" value="1"/>
</dbReference>
<protein>
    <recommendedName>
        <fullName evidence="1">4Fe-4S ferredoxin-type domain-containing protein</fullName>
    </recommendedName>
</protein>
<dbReference type="InterPro" id="IPR017900">
    <property type="entry name" value="4Fe4S_Fe_S_CS"/>
</dbReference>
<dbReference type="Gene3D" id="3.30.70.20">
    <property type="match status" value="1"/>
</dbReference>
<evidence type="ECO:0000313" key="2">
    <source>
        <dbReference type="EMBL" id="AGK61073.1"/>
    </source>
</evidence>
<sequence>MSFIQRGYLEEDELPPKPSEERLKKRNVAYIECPQEIPCSPCVESCKYDAIEMKNINDTPKVDYEKCTGCMRCIKVCPGLAIFMLRLRNGRGYVTIAYEFLPTPKKGDTVTLLNRRGEVVGEGVVTWVLPPERNEKTALVTVEVDPALIYEVRAIKVNV</sequence>
<dbReference type="RefSeq" id="WP_015590671.1">
    <property type="nucleotide sequence ID" value="NC_021169.1"/>
</dbReference>
<keyword evidence="3" id="KW-1185">Reference proteome</keyword>
<accession>N0BDK1</accession>
<proteinExistence type="predicted"/>
<name>N0BDK1_9EURY</name>
<evidence type="ECO:0000259" key="1">
    <source>
        <dbReference type="PROSITE" id="PS51379"/>
    </source>
</evidence>